<dbReference type="HOGENOM" id="CLU_000288_7_18_1"/>
<dbReference type="PROSITE" id="PS50011">
    <property type="entry name" value="PROTEIN_KINASE_DOM"/>
    <property type="match status" value="1"/>
</dbReference>
<dbReference type="InterPro" id="IPR001245">
    <property type="entry name" value="Ser-Thr/Tyr_kinase_cat_dom"/>
</dbReference>
<dbReference type="Proteomes" id="UP000027265">
    <property type="component" value="Unassembled WGS sequence"/>
</dbReference>
<dbReference type="EMBL" id="KL197718">
    <property type="protein sequence ID" value="KDQ58054.1"/>
    <property type="molecule type" value="Genomic_DNA"/>
</dbReference>
<feature type="signal peptide" evidence="3">
    <location>
        <begin position="1"/>
        <end position="28"/>
    </location>
</feature>
<dbReference type="GO" id="GO:0005524">
    <property type="term" value="F:ATP binding"/>
    <property type="evidence" value="ECO:0007669"/>
    <property type="project" value="UniProtKB-KW"/>
</dbReference>
<evidence type="ECO:0000259" key="4">
    <source>
        <dbReference type="PROSITE" id="PS50011"/>
    </source>
</evidence>
<accession>A0A067PTK3</accession>
<dbReference type="AlphaFoldDB" id="A0A067PTK3"/>
<protein>
    <recommendedName>
        <fullName evidence="4">Protein kinase domain-containing protein</fullName>
    </recommendedName>
</protein>
<dbReference type="InParanoid" id="A0A067PTK3"/>
<feature type="domain" description="Protein kinase" evidence="4">
    <location>
        <begin position="20"/>
        <end position="305"/>
    </location>
</feature>
<evidence type="ECO:0000256" key="2">
    <source>
        <dbReference type="ARBA" id="ARBA00022840"/>
    </source>
</evidence>
<organism evidence="5 6">
    <name type="scientific">Jaapia argillacea MUCL 33604</name>
    <dbReference type="NCBI Taxonomy" id="933084"/>
    <lineage>
        <taxon>Eukaryota</taxon>
        <taxon>Fungi</taxon>
        <taxon>Dikarya</taxon>
        <taxon>Basidiomycota</taxon>
        <taxon>Agaricomycotina</taxon>
        <taxon>Agaricomycetes</taxon>
        <taxon>Agaricomycetidae</taxon>
        <taxon>Jaapiales</taxon>
        <taxon>Jaapiaceae</taxon>
        <taxon>Jaapia</taxon>
    </lineage>
</organism>
<dbReference type="Gene3D" id="1.10.510.10">
    <property type="entry name" value="Transferase(Phosphotransferase) domain 1"/>
    <property type="match status" value="1"/>
</dbReference>
<dbReference type="PANTHER" id="PTHR44329:SF298">
    <property type="entry name" value="MIXED LINEAGE KINASE DOMAIN-LIKE PROTEIN"/>
    <property type="match status" value="1"/>
</dbReference>
<proteinExistence type="predicted"/>
<sequence>MVPEWRFAFYAACLGLSFLFLCARRWSGSSVGSNLVVQVEPEAFPLFPWKKKRVADLYPGQLANGREVVVRCLRSSPSPLRIRQFLDAQHRLQNRFAPVLVIIGVSSCFPPTRSLVTPYHGVDIMQYLEGHTLNRRQRLRLIVQMAEGVAYCHKLHLTHGDIRGSHVLVNDLGVVKLIAMQFHLLLYRDAYNPPSYIWEWTAPELLPGQIDDDEAEVAPTFASDVYSWAMTLLQIWTGRKPFAEFHIKNLVTFLIRLKQNPSIVLDLAQPDDMLVGLWHIFRDCSDTNAASRPTMEVVLARLAAVERQL</sequence>
<evidence type="ECO:0000256" key="1">
    <source>
        <dbReference type="ARBA" id="ARBA00022741"/>
    </source>
</evidence>
<dbReference type="STRING" id="933084.A0A067PTK3"/>
<evidence type="ECO:0000256" key="3">
    <source>
        <dbReference type="SAM" id="SignalP"/>
    </source>
</evidence>
<dbReference type="PANTHER" id="PTHR44329">
    <property type="entry name" value="SERINE/THREONINE-PROTEIN KINASE TNNI3K-RELATED"/>
    <property type="match status" value="1"/>
</dbReference>
<dbReference type="InterPro" id="IPR000719">
    <property type="entry name" value="Prot_kinase_dom"/>
</dbReference>
<keyword evidence="2" id="KW-0067">ATP-binding</keyword>
<dbReference type="SUPFAM" id="SSF56112">
    <property type="entry name" value="Protein kinase-like (PK-like)"/>
    <property type="match status" value="1"/>
</dbReference>
<reference evidence="6" key="1">
    <citation type="journal article" date="2014" name="Proc. Natl. Acad. Sci. U.S.A.">
        <title>Extensive sampling of basidiomycete genomes demonstrates inadequacy of the white-rot/brown-rot paradigm for wood decay fungi.</title>
        <authorList>
            <person name="Riley R."/>
            <person name="Salamov A.A."/>
            <person name="Brown D.W."/>
            <person name="Nagy L.G."/>
            <person name="Floudas D."/>
            <person name="Held B.W."/>
            <person name="Levasseur A."/>
            <person name="Lombard V."/>
            <person name="Morin E."/>
            <person name="Otillar R."/>
            <person name="Lindquist E.A."/>
            <person name="Sun H."/>
            <person name="LaButti K.M."/>
            <person name="Schmutz J."/>
            <person name="Jabbour D."/>
            <person name="Luo H."/>
            <person name="Baker S.E."/>
            <person name="Pisabarro A.G."/>
            <person name="Walton J.D."/>
            <person name="Blanchette R.A."/>
            <person name="Henrissat B."/>
            <person name="Martin F."/>
            <person name="Cullen D."/>
            <person name="Hibbett D.S."/>
            <person name="Grigoriev I.V."/>
        </authorList>
    </citation>
    <scope>NUCLEOTIDE SEQUENCE [LARGE SCALE GENOMIC DNA]</scope>
    <source>
        <strain evidence="6">MUCL 33604</strain>
    </source>
</reference>
<keyword evidence="3" id="KW-0732">Signal</keyword>
<dbReference type="Pfam" id="PF07714">
    <property type="entry name" value="PK_Tyr_Ser-Thr"/>
    <property type="match status" value="1"/>
</dbReference>
<name>A0A067PTK3_9AGAM</name>
<dbReference type="InterPro" id="IPR011009">
    <property type="entry name" value="Kinase-like_dom_sf"/>
</dbReference>
<evidence type="ECO:0000313" key="6">
    <source>
        <dbReference type="Proteomes" id="UP000027265"/>
    </source>
</evidence>
<evidence type="ECO:0000313" key="5">
    <source>
        <dbReference type="EMBL" id="KDQ58054.1"/>
    </source>
</evidence>
<dbReference type="InterPro" id="IPR051681">
    <property type="entry name" value="Ser/Thr_Kinases-Pseudokinases"/>
</dbReference>
<gene>
    <name evidence="5" type="ORF">JAAARDRAFT_255494</name>
</gene>
<dbReference type="GO" id="GO:0004674">
    <property type="term" value="F:protein serine/threonine kinase activity"/>
    <property type="evidence" value="ECO:0007669"/>
    <property type="project" value="TreeGrafter"/>
</dbReference>
<dbReference type="OrthoDB" id="5966500at2759"/>
<feature type="chain" id="PRO_5001643433" description="Protein kinase domain-containing protein" evidence="3">
    <location>
        <begin position="29"/>
        <end position="309"/>
    </location>
</feature>
<keyword evidence="6" id="KW-1185">Reference proteome</keyword>
<keyword evidence="1" id="KW-0547">Nucleotide-binding</keyword>